<evidence type="ECO:0000256" key="2">
    <source>
        <dbReference type="ARBA" id="ARBA00022833"/>
    </source>
</evidence>
<proteinExistence type="predicted"/>
<dbReference type="PANTHER" id="PTHR42742">
    <property type="entry name" value="TRANSCRIPTIONAL REPRESSOR MPRA"/>
    <property type="match status" value="1"/>
</dbReference>
<keyword evidence="1" id="KW-0479">Metal-binding</keyword>
<dbReference type="PANTHER" id="PTHR42742:SF3">
    <property type="entry name" value="FRUCTOKINASE"/>
    <property type="match status" value="1"/>
</dbReference>
<gene>
    <name evidence="3" type="ORF">KL859_21720</name>
</gene>
<organism evidence="3 4">
    <name type="scientific">Mycolicibacterium goodii</name>
    <name type="common">Mycobacterium goodii</name>
    <dbReference type="NCBI Taxonomy" id="134601"/>
    <lineage>
        <taxon>Bacteria</taxon>
        <taxon>Bacillati</taxon>
        <taxon>Actinomycetota</taxon>
        <taxon>Actinomycetes</taxon>
        <taxon>Mycobacteriales</taxon>
        <taxon>Mycobacteriaceae</taxon>
        <taxon>Mycolicibacterium</taxon>
    </lineage>
</organism>
<name>A0ABS6HU88_MYCGD</name>
<dbReference type="SUPFAM" id="SSF51182">
    <property type="entry name" value="RmlC-like cupins"/>
    <property type="match status" value="1"/>
</dbReference>
<dbReference type="InterPro" id="IPR011051">
    <property type="entry name" value="RmlC_Cupin_sf"/>
</dbReference>
<comment type="caution">
    <text evidence="3">The sequence shown here is derived from an EMBL/GenBank/DDBJ whole genome shotgun (WGS) entry which is preliminary data.</text>
</comment>
<dbReference type="EMBL" id="JAHBOM010000017">
    <property type="protein sequence ID" value="MBU8825475.1"/>
    <property type="molecule type" value="Genomic_DNA"/>
</dbReference>
<dbReference type="Gene3D" id="2.60.120.10">
    <property type="entry name" value="Jelly Rolls"/>
    <property type="match status" value="2"/>
</dbReference>
<dbReference type="CDD" id="cd07010">
    <property type="entry name" value="cupin_PMI_type_I_N_bac"/>
    <property type="match status" value="1"/>
</dbReference>
<dbReference type="Proteomes" id="UP000696413">
    <property type="component" value="Unassembled WGS sequence"/>
</dbReference>
<dbReference type="RefSeq" id="WP_214395475.1">
    <property type="nucleotide sequence ID" value="NZ_JAHBOL010000018.1"/>
</dbReference>
<keyword evidence="4" id="KW-1185">Reference proteome</keyword>
<keyword evidence="2" id="KW-0862">Zinc</keyword>
<reference evidence="3 4" key="1">
    <citation type="submission" date="2021-05" db="EMBL/GenBank/DDBJ databases">
        <title>Draft Genome Sequences of Clinical Respiratory Isolates of Mycobacterium goodii Recovered in Ireland.</title>
        <authorList>
            <person name="Flanagan P.R."/>
            <person name="Mok S."/>
            <person name="Roycroft E."/>
            <person name="Rogers T.R."/>
            <person name="Fitzgibbon M."/>
        </authorList>
    </citation>
    <scope>NUCLEOTIDE SEQUENCE [LARGE SCALE GENOMIC DNA]</scope>
    <source>
        <strain evidence="3 4">14IE55</strain>
    </source>
</reference>
<keyword evidence="3" id="KW-0413">Isomerase</keyword>
<protein>
    <submittedName>
        <fullName evidence="3">Class I mannose-6-phosphate isomerase</fullName>
    </submittedName>
</protein>
<dbReference type="GO" id="GO:0016853">
    <property type="term" value="F:isomerase activity"/>
    <property type="evidence" value="ECO:0007669"/>
    <property type="project" value="UniProtKB-KW"/>
</dbReference>
<sequence length="338" mass="35425">MTQVRPQLLPPNVIEHWYAGGPALAVWRGLPPVGQRCPEEWVGATVGRFGEPDRGPATLSDGTLLRDAVRADPAAWLGRTDGAAGDTGVLVKLIDAGQRLPVHVHPTRDFAVRHLDCVYGKTEAWYVLEARDDAAVWVGWRADVDPGRIRALVASQDAEAMLALMNRIPVRPGDGVLVPGGTAHAIGAGVLVVEAQEPTDQSILLERTNTTASDDEVFLGLACEVALGALDSRALSDPSTVLRHADGSGLFAVLPPEADPYFRMEILTAGGRVPAGFAVAVVLTGRGVLRGADSALEVAAGNTLVVPAASGDWQVDGEARLLVCRAGTTWPPTTGGDA</sequence>
<dbReference type="InterPro" id="IPR051804">
    <property type="entry name" value="Carb_Metab_Reg_Kinase/Isom"/>
</dbReference>
<accession>A0ABS6HU88</accession>
<evidence type="ECO:0000313" key="3">
    <source>
        <dbReference type="EMBL" id="MBU8825475.1"/>
    </source>
</evidence>
<dbReference type="InterPro" id="IPR014710">
    <property type="entry name" value="RmlC-like_jellyroll"/>
</dbReference>
<evidence type="ECO:0000313" key="4">
    <source>
        <dbReference type="Proteomes" id="UP000696413"/>
    </source>
</evidence>
<evidence type="ECO:0000256" key="1">
    <source>
        <dbReference type="ARBA" id="ARBA00022723"/>
    </source>
</evidence>